<feature type="domain" description="Glycosyltransferase 61 catalytic" evidence="1">
    <location>
        <begin position="53"/>
        <end position="176"/>
    </location>
</feature>
<dbReference type="EMBL" id="CP036295">
    <property type="protein sequence ID" value="QCC86337.1"/>
    <property type="molecule type" value="Genomic_DNA"/>
</dbReference>
<protein>
    <submittedName>
        <fullName evidence="2">DUF563 domain-containing protein</fullName>
    </submittedName>
</protein>
<reference evidence="2 3" key="1">
    <citation type="submission" date="2019-02" db="EMBL/GenBank/DDBJ databases">
        <title>Complete Genome Sequence of Desulfovibrio desulfuricans IC1, a Sulfonate Utilizing Anaerobe.</title>
        <authorList>
            <person name="Day L.A."/>
            <person name="De Leon K.B."/>
            <person name="Wall J.D."/>
        </authorList>
    </citation>
    <scope>NUCLEOTIDE SEQUENCE [LARGE SCALE GENOMIC DNA]</scope>
    <source>
        <strain evidence="2 3">IC1</strain>
    </source>
</reference>
<gene>
    <name evidence="2" type="ORF">DDIC_10720</name>
</gene>
<dbReference type="Pfam" id="PF04577">
    <property type="entry name" value="Glyco_transf_61"/>
    <property type="match status" value="1"/>
</dbReference>
<evidence type="ECO:0000313" key="2">
    <source>
        <dbReference type="EMBL" id="QCC86337.1"/>
    </source>
</evidence>
<evidence type="ECO:0000313" key="3">
    <source>
        <dbReference type="Proteomes" id="UP000297065"/>
    </source>
</evidence>
<sequence>MYPGAAHCPETTPARRVCLRWFLFGHFGRLYAIRCWANVPLLFSGPSGFVVSWRLAVLELLSLDKRVRLISEPVEVTRLIVSPPGATVLPDSMLPEQLEALGSAVRAAPPPGRKIWLSRSAFPYGGVVENEPQIERDLQTMGWEIVHPEQLLAAAQARAAAGAEVVAGFDGSAFFQRAARRQDTRNPADF</sequence>
<evidence type="ECO:0000259" key="1">
    <source>
        <dbReference type="Pfam" id="PF04577"/>
    </source>
</evidence>
<dbReference type="Proteomes" id="UP000297065">
    <property type="component" value="Chromosome"/>
</dbReference>
<dbReference type="OrthoDB" id="3760154at2"/>
<organism evidence="2 3">
    <name type="scientific">Desulfovibrio desulfuricans</name>
    <dbReference type="NCBI Taxonomy" id="876"/>
    <lineage>
        <taxon>Bacteria</taxon>
        <taxon>Pseudomonadati</taxon>
        <taxon>Thermodesulfobacteriota</taxon>
        <taxon>Desulfovibrionia</taxon>
        <taxon>Desulfovibrionales</taxon>
        <taxon>Desulfovibrionaceae</taxon>
        <taxon>Desulfovibrio</taxon>
    </lineage>
</organism>
<dbReference type="GO" id="GO:0016757">
    <property type="term" value="F:glycosyltransferase activity"/>
    <property type="evidence" value="ECO:0007669"/>
    <property type="project" value="InterPro"/>
</dbReference>
<accession>A0A4P7UKP4</accession>
<name>A0A4P7UKP4_DESDE</name>
<dbReference type="InterPro" id="IPR049625">
    <property type="entry name" value="Glyco_transf_61_cat"/>
</dbReference>
<proteinExistence type="predicted"/>
<dbReference type="AlphaFoldDB" id="A0A4P7UKP4"/>